<feature type="domain" description="Fibrinogen C-terminal" evidence="1">
    <location>
        <begin position="204"/>
        <end position="432"/>
    </location>
</feature>
<dbReference type="CDD" id="cd00087">
    <property type="entry name" value="FReD"/>
    <property type="match status" value="1"/>
</dbReference>
<dbReference type="PANTHER" id="PTHR19143">
    <property type="entry name" value="FIBRINOGEN/TENASCIN/ANGIOPOEITIN"/>
    <property type="match status" value="1"/>
</dbReference>
<dbReference type="InterPro" id="IPR002181">
    <property type="entry name" value="Fibrinogen_a/b/g_C_dom"/>
</dbReference>
<dbReference type="Gene3D" id="3.90.215.10">
    <property type="entry name" value="Gamma Fibrinogen, chain A, domain 1"/>
    <property type="match status" value="1"/>
</dbReference>
<comment type="caution">
    <text evidence="2">The sequence shown here is derived from an EMBL/GenBank/DDBJ whole genome shotgun (WGS) entry which is preliminary data.</text>
</comment>
<dbReference type="PROSITE" id="PS51406">
    <property type="entry name" value="FIBRINOGEN_C_2"/>
    <property type="match status" value="1"/>
</dbReference>
<evidence type="ECO:0000259" key="1">
    <source>
        <dbReference type="PROSITE" id="PS51406"/>
    </source>
</evidence>
<dbReference type="InterPro" id="IPR050373">
    <property type="entry name" value="Fibrinogen_C-term_domain"/>
</dbReference>
<dbReference type="InterPro" id="IPR036056">
    <property type="entry name" value="Fibrinogen-like_C"/>
</dbReference>
<dbReference type="SUPFAM" id="SSF56496">
    <property type="entry name" value="Fibrinogen C-terminal domain-like"/>
    <property type="match status" value="1"/>
</dbReference>
<gene>
    <name evidence="2" type="ORF">BSL78_13762</name>
</gene>
<dbReference type="STRING" id="307972.A0A2G8KMY5"/>
<protein>
    <submittedName>
        <fullName evidence="2">Fibrinogen-related protein 4</fullName>
    </submittedName>
</protein>
<reference evidence="2 3" key="1">
    <citation type="journal article" date="2017" name="PLoS Biol.">
        <title>The sea cucumber genome provides insights into morphological evolution and visceral regeneration.</title>
        <authorList>
            <person name="Zhang X."/>
            <person name="Sun L."/>
            <person name="Yuan J."/>
            <person name="Sun Y."/>
            <person name="Gao Y."/>
            <person name="Zhang L."/>
            <person name="Li S."/>
            <person name="Dai H."/>
            <person name="Hamel J.F."/>
            <person name="Liu C."/>
            <person name="Yu Y."/>
            <person name="Liu S."/>
            <person name="Lin W."/>
            <person name="Guo K."/>
            <person name="Jin S."/>
            <person name="Xu P."/>
            <person name="Storey K.B."/>
            <person name="Huan P."/>
            <person name="Zhang T."/>
            <person name="Zhou Y."/>
            <person name="Zhang J."/>
            <person name="Lin C."/>
            <person name="Li X."/>
            <person name="Xing L."/>
            <person name="Huo D."/>
            <person name="Sun M."/>
            <person name="Wang L."/>
            <person name="Mercier A."/>
            <person name="Li F."/>
            <person name="Yang H."/>
            <person name="Xiang J."/>
        </authorList>
    </citation>
    <scope>NUCLEOTIDE SEQUENCE [LARGE SCALE GENOMIC DNA]</scope>
    <source>
        <strain evidence="2">Shaxun</strain>
        <tissue evidence="2">Muscle</tissue>
    </source>
</reference>
<dbReference type="OrthoDB" id="8062037at2759"/>
<evidence type="ECO:0000313" key="3">
    <source>
        <dbReference type="Proteomes" id="UP000230750"/>
    </source>
</evidence>
<keyword evidence="3" id="KW-1185">Reference proteome</keyword>
<dbReference type="Proteomes" id="UP000230750">
    <property type="component" value="Unassembled WGS sequence"/>
</dbReference>
<dbReference type="GO" id="GO:0005615">
    <property type="term" value="C:extracellular space"/>
    <property type="evidence" value="ECO:0007669"/>
    <property type="project" value="TreeGrafter"/>
</dbReference>
<dbReference type="EMBL" id="MRZV01000469">
    <property type="protein sequence ID" value="PIK49372.1"/>
    <property type="molecule type" value="Genomic_DNA"/>
</dbReference>
<proteinExistence type="predicted"/>
<name>A0A2G8KMY5_STIJA</name>
<dbReference type="AlphaFoldDB" id="A0A2G8KMY5"/>
<dbReference type="SMART" id="SM00186">
    <property type="entry name" value="FBG"/>
    <property type="match status" value="1"/>
</dbReference>
<dbReference type="InterPro" id="IPR014716">
    <property type="entry name" value="Fibrinogen_a/b/g_C_1"/>
</dbReference>
<organism evidence="2 3">
    <name type="scientific">Stichopus japonicus</name>
    <name type="common">Sea cucumber</name>
    <dbReference type="NCBI Taxonomy" id="307972"/>
    <lineage>
        <taxon>Eukaryota</taxon>
        <taxon>Metazoa</taxon>
        <taxon>Echinodermata</taxon>
        <taxon>Eleutherozoa</taxon>
        <taxon>Echinozoa</taxon>
        <taxon>Holothuroidea</taxon>
        <taxon>Aspidochirotacea</taxon>
        <taxon>Aspidochirotida</taxon>
        <taxon>Stichopodidae</taxon>
        <taxon>Apostichopus</taxon>
    </lineage>
</organism>
<dbReference type="Pfam" id="PF00147">
    <property type="entry name" value="Fibrinogen_C"/>
    <property type="match status" value="1"/>
</dbReference>
<sequence length="435" mass="47097">MPSVVCTICSECLELDHQVVSACPCGHVYHEHDKCEWDFQSIQYLKDIQDFQEEETPVLGQPVTSKMLLSHLLFLSLVCVTINGQACPIAPKAGAITTNTKADTPTTKAGATTTKAGATTTKAGATTTKAGATTTKAGATTTKAVATNSKAGATTINKAGATTTKAGATTTNKAGATTTNKAGATTTNKAGATTAKAGACSIMSIVNGILRDCTAIYKAGCNKSGIYNITPNGWTEGPFEAYCDMETVIVPNLKLCYLHGWTVFQRRVNGSVDFNRNWASYKDGFGQLDHEFWLGNEKLHYLTKNKDYRLQIQFVSSSGTTYHACYLKFHIKEEGEKYELHASKFHDTNSLSDDLSDQNGKAFSTYDRDNTESTNNCADITQGGWWHKTCHGYDTNLNGVYGSNQDSTSIYWKGLPNGESIISSEMKIRRCIICD</sequence>
<evidence type="ECO:0000313" key="2">
    <source>
        <dbReference type="EMBL" id="PIK49372.1"/>
    </source>
</evidence>
<accession>A0A2G8KMY5</accession>